<name>A0ABW4MYR8_9CAUL</name>
<comment type="caution">
    <text evidence="2">The sequence shown here is derived from an EMBL/GenBank/DDBJ whole genome shotgun (WGS) entry which is preliminary data.</text>
</comment>
<gene>
    <name evidence="2" type="ORF">ACFSC0_03000</name>
</gene>
<dbReference type="Proteomes" id="UP001597237">
    <property type="component" value="Unassembled WGS sequence"/>
</dbReference>
<evidence type="ECO:0000313" key="2">
    <source>
        <dbReference type="EMBL" id="MFD1782349.1"/>
    </source>
</evidence>
<protein>
    <submittedName>
        <fullName evidence="2">Uncharacterized protein</fullName>
    </submittedName>
</protein>
<feature type="signal peptide" evidence="1">
    <location>
        <begin position="1"/>
        <end position="26"/>
    </location>
</feature>
<keyword evidence="1" id="KW-0732">Signal</keyword>
<dbReference type="RefSeq" id="WP_377280592.1">
    <property type="nucleotide sequence ID" value="NZ_JBHRSI010000001.1"/>
</dbReference>
<dbReference type="EMBL" id="JBHUEY010000001">
    <property type="protein sequence ID" value="MFD1782349.1"/>
    <property type="molecule type" value="Genomic_DNA"/>
</dbReference>
<evidence type="ECO:0000313" key="3">
    <source>
        <dbReference type="Proteomes" id="UP001597237"/>
    </source>
</evidence>
<sequence length="183" mass="19706">MTQRLKTLALAATLAAGLIAATPAQARSPLSDAEMALRRAGILTPLGYEVGLGAVVRTYVGGELTLESRLTWAEQGIVREITVGQPTPDAQAAAARLGLNVSDDWIGLILENPDGFTAVLNSFTQDRIGNLLVNTASNQDIRLETEVILDIPELQRFQQQFQTEQTDLRIQDALANALRSSVP</sequence>
<keyword evidence="3" id="KW-1185">Reference proteome</keyword>
<organism evidence="2 3">
    <name type="scientific">Phenylobacterium terrae</name>
    <dbReference type="NCBI Taxonomy" id="2665495"/>
    <lineage>
        <taxon>Bacteria</taxon>
        <taxon>Pseudomonadati</taxon>
        <taxon>Pseudomonadota</taxon>
        <taxon>Alphaproteobacteria</taxon>
        <taxon>Caulobacterales</taxon>
        <taxon>Caulobacteraceae</taxon>
        <taxon>Phenylobacterium</taxon>
    </lineage>
</organism>
<evidence type="ECO:0000256" key="1">
    <source>
        <dbReference type="SAM" id="SignalP"/>
    </source>
</evidence>
<reference evidence="3" key="1">
    <citation type="journal article" date="2019" name="Int. J. Syst. Evol. Microbiol.">
        <title>The Global Catalogue of Microorganisms (GCM) 10K type strain sequencing project: providing services to taxonomists for standard genome sequencing and annotation.</title>
        <authorList>
            <consortium name="The Broad Institute Genomics Platform"/>
            <consortium name="The Broad Institute Genome Sequencing Center for Infectious Disease"/>
            <person name="Wu L."/>
            <person name="Ma J."/>
        </authorList>
    </citation>
    <scope>NUCLEOTIDE SEQUENCE [LARGE SCALE GENOMIC DNA]</scope>
    <source>
        <strain evidence="3">DFY28</strain>
    </source>
</reference>
<proteinExistence type="predicted"/>
<feature type="chain" id="PRO_5046793882" evidence="1">
    <location>
        <begin position="27"/>
        <end position="183"/>
    </location>
</feature>
<accession>A0ABW4MYR8</accession>